<sequence length="322" mass="37544">MRFLLKKTLVVLTLVITHANYSQIKKINIEIENYTYTTIQFGYHYGNKTYLKPDALTDSDRIKKQNDGKFVINYDSTLEPGVYFIVFKPDNKFVEILIPEKISPDLQIRVSALNPNQTLQVEGDNDENALFYSYINFLNEKREIALKHQKDGDLESINKLNEEAEDFKKRVIETHKNKLVSKILNANTQIEIPDFEGTEEDIKFKSWKYYKNHFFDHVDLANPAMLRTSFLYNIVDTYIEKLTVQHPDSISNSIDFILSKMKPAPETYKYYVIDFLNKYAKSKIVGMDAVYVHIATQYYATGNAPWTEKEQLDKILENAKAL</sequence>
<dbReference type="OrthoDB" id="6399635at2"/>
<organism evidence="2 3">
    <name type="scientific">Psychroflexus sediminis</name>
    <dbReference type="NCBI Taxonomy" id="470826"/>
    <lineage>
        <taxon>Bacteria</taxon>
        <taxon>Pseudomonadati</taxon>
        <taxon>Bacteroidota</taxon>
        <taxon>Flavobacteriia</taxon>
        <taxon>Flavobacteriales</taxon>
        <taxon>Flavobacteriaceae</taxon>
        <taxon>Psychroflexus</taxon>
    </lineage>
</organism>
<accession>A0A1G7U6Y1</accession>
<evidence type="ECO:0000313" key="2">
    <source>
        <dbReference type="EMBL" id="SDG43167.1"/>
    </source>
</evidence>
<dbReference type="EMBL" id="FNCW01000001">
    <property type="protein sequence ID" value="SDG43167.1"/>
    <property type="molecule type" value="Genomic_DNA"/>
</dbReference>
<evidence type="ECO:0000313" key="3">
    <source>
        <dbReference type="Proteomes" id="UP000199296"/>
    </source>
</evidence>
<dbReference type="Pfam" id="PF17127">
    <property type="entry name" value="DUF5106"/>
    <property type="match status" value="1"/>
</dbReference>
<dbReference type="STRING" id="470826.SAMN04488027_101295"/>
<proteinExistence type="predicted"/>
<dbReference type="AlphaFoldDB" id="A0A1G7U6Y1"/>
<protein>
    <recommendedName>
        <fullName evidence="1">DUF5106 domain-containing protein</fullName>
    </recommendedName>
</protein>
<gene>
    <name evidence="2" type="ORF">SAMN04488027_101295</name>
</gene>
<dbReference type="Proteomes" id="UP000199296">
    <property type="component" value="Unassembled WGS sequence"/>
</dbReference>
<reference evidence="2 3" key="1">
    <citation type="submission" date="2016-10" db="EMBL/GenBank/DDBJ databases">
        <authorList>
            <person name="de Groot N.N."/>
        </authorList>
    </citation>
    <scope>NUCLEOTIDE SEQUENCE [LARGE SCALE GENOMIC DNA]</scope>
    <source>
        <strain evidence="2 3">DSM 19803</strain>
    </source>
</reference>
<dbReference type="InterPro" id="IPR033395">
    <property type="entry name" value="DUF5106"/>
</dbReference>
<feature type="domain" description="DUF5106" evidence="1">
    <location>
        <begin position="186"/>
        <end position="319"/>
    </location>
</feature>
<keyword evidence="3" id="KW-1185">Reference proteome</keyword>
<evidence type="ECO:0000259" key="1">
    <source>
        <dbReference type="Pfam" id="PF17127"/>
    </source>
</evidence>
<dbReference type="RefSeq" id="WP_093364686.1">
    <property type="nucleotide sequence ID" value="NZ_FNCW01000001.1"/>
</dbReference>
<name>A0A1G7U6Y1_9FLAO</name>